<feature type="region of interest" description="Disordered" evidence="1">
    <location>
        <begin position="170"/>
        <end position="199"/>
    </location>
</feature>
<feature type="chain" id="PRO_5035173127" evidence="2">
    <location>
        <begin position="27"/>
        <end position="199"/>
    </location>
</feature>
<organism evidence="3 4">
    <name type="scientific">Marivibrio halodurans</name>
    <dbReference type="NCBI Taxonomy" id="2039722"/>
    <lineage>
        <taxon>Bacteria</taxon>
        <taxon>Pseudomonadati</taxon>
        <taxon>Pseudomonadota</taxon>
        <taxon>Alphaproteobacteria</taxon>
        <taxon>Rhodospirillales</taxon>
        <taxon>Rhodospirillaceae</taxon>
        <taxon>Marivibrio</taxon>
    </lineage>
</organism>
<comment type="caution">
    <text evidence="3">The sequence shown here is derived from an EMBL/GenBank/DDBJ whole genome shotgun (WGS) entry which is preliminary data.</text>
</comment>
<keyword evidence="2" id="KW-0732">Signal</keyword>
<reference evidence="3" key="1">
    <citation type="submission" date="2021-04" db="EMBL/GenBank/DDBJ databases">
        <authorList>
            <person name="Zhang D.-C."/>
        </authorList>
    </citation>
    <scope>NUCLEOTIDE SEQUENCE</scope>
    <source>
        <strain evidence="3">CGMCC 1.15697</strain>
    </source>
</reference>
<dbReference type="EMBL" id="JAGMWN010000013">
    <property type="protein sequence ID" value="MBP5858939.1"/>
    <property type="molecule type" value="Genomic_DNA"/>
</dbReference>
<evidence type="ECO:0000256" key="1">
    <source>
        <dbReference type="SAM" id="MobiDB-lite"/>
    </source>
</evidence>
<dbReference type="AlphaFoldDB" id="A0A8J7S8Q6"/>
<dbReference type="PROSITE" id="PS51257">
    <property type="entry name" value="PROKAR_LIPOPROTEIN"/>
    <property type="match status" value="1"/>
</dbReference>
<dbReference type="Pfam" id="PF11233">
    <property type="entry name" value="DUF3035"/>
    <property type="match status" value="1"/>
</dbReference>
<evidence type="ECO:0000256" key="2">
    <source>
        <dbReference type="SAM" id="SignalP"/>
    </source>
</evidence>
<evidence type="ECO:0000313" key="3">
    <source>
        <dbReference type="EMBL" id="MBP5858939.1"/>
    </source>
</evidence>
<dbReference type="RefSeq" id="WP_210683528.1">
    <property type="nucleotide sequence ID" value="NZ_JAGMWN010000013.1"/>
</dbReference>
<sequence length="199" mass="22140">MAMHRTSILVRLTALALIGVGLSACGGGQTGDILGLEKRTPDEFNVVSRAPLTLPPNYGLRPPDPRGQRYQDLQPSQTAQEALFGRDAMKRLREQKEQMRQQGASMGEIALLDKTGALEADPSIRQVVEEESAALAQEQESFVDDLVFWRSKPEPGDIVDSNEEQRRIQENAALGREVTDGETPSIRRDNEKPMLEWPF</sequence>
<feature type="compositionally biased region" description="Basic and acidic residues" evidence="1">
    <location>
        <begin position="185"/>
        <end position="199"/>
    </location>
</feature>
<dbReference type="InterPro" id="IPR021395">
    <property type="entry name" value="DUF3035"/>
</dbReference>
<evidence type="ECO:0000313" key="4">
    <source>
        <dbReference type="Proteomes" id="UP000672602"/>
    </source>
</evidence>
<name>A0A8J7S8Q6_9PROT</name>
<accession>A0A8J7S8Q6</accession>
<proteinExistence type="predicted"/>
<keyword evidence="4" id="KW-1185">Reference proteome</keyword>
<dbReference type="Proteomes" id="UP000672602">
    <property type="component" value="Unassembled WGS sequence"/>
</dbReference>
<gene>
    <name evidence="3" type="ORF">KAJ83_18110</name>
</gene>
<protein>
    <submittedName>
        <fullName evidence="3">DUF3035 domain-containing protein</fullName>
    </submittedName>
</protein>
<feature type="signal peptide" evidence="2">
    <location>
        <begin position="1"/>
        <end position="26"/>
    </location>
</feature>